<evidence type="ECO:0000313" key="1">
    <source>
        <dbReference type="EMBL" id="GAA0562699.1"/>
    </source>
</evidence>
<sequence>MTSLAHTTFSADAGYYGEVRPSLVALLPEKPRAVLDVGCGRGGHLKICRERGAERLAGIELRADVADALRAEGWAEVLAGSVEDQDLSRFEGAFDLIIASFVLEHVADPWTVLARLKTLLAPGGRLIGALPNVRYWRVALPLLVTGDWTYVEEGVMDRTHLRFFTRRTMRDLFAATGFACETLQPICGGRLATLANRLTAGAASGLLAWGYDFVLKAE</sequence>
<gene>
    <name evidence="1" type="ORF">GCM10008942_08910</name>
</gene>
<dbReference type="CDD" id="cd02440">
    <property type="entry name" value="AdoMet_MTases"/>
    <property type="match status" value="1"/>
</dbReference>
<dbReference type="EMBL" id="BAAADD010000002">
    <property type="protein sequence ID" value="GAA0562699.1"/>
    <property type="molecule type" value="Genomic_DNA"/>
</dbReference>
<proteinExistence type="predicted"/>
<dbReference type="PANTHER" id="PTHR43861">
    <property type="entry name" value="TRANS-ACONITATE 2-METHYLTRANSFERASE-RELATED"/>
    <property type="match status" value="1"/>
</dbReference>
<dbReference type="Proteomes" id="UP001499951">
    <property type="component" value="Unassembled WGS sequence"/>
</dbReference>
<dbReference type="InterPro" id="IPR029063">
    <property type="entry name" value="SAM-dependent_MTases_sf"/>
</dbReference>
<keyword evidence="2" id="KW-1185">Reference proteome</keyword>
<dbReference type="SUPFAM" id="SSF53335">
    <property type="entry name" value="S-adenosyl-L-methionine-dependent methyltransferases"/>
    <property type="match status" value="1"/>
</dbReference>
<organism evidence="1 2">
    <name type="scientific">Rhizomicrobium electricum</name>
    <dbReference type="NCBI Taxonomy" id="480070"/>
    <lineage>
        <taxon>Bacteria</taxon>
        <taxon>Pseudomonadati</taxon>
        <taxon>Pseudomonadota</taxon>
        <taxon>Alphaproteobacteria</taxon>
        <taxon>Micropepsales</taxon>
        <taxon>Micropepsaceae</taxon>
        <taxon>Rhizomicrobium</taxon>
    </lineage>
</organism>
<dbReference type="Pfam" id="PF13489">
    <property type="entry name" value="Methyltransf_23"/>
    <property type="match status" value="1"/>
</dbReference>
<dbReference type="RefSeq" id="WP_166932405.1">
    <property type="nucleotide sequence ID" value="NZ_BAAADD010000002.1"/>
</dbReference>
<comment type="caution">
    <text evidence="1">The sequence shown here is derived from an EMBL/GenBank/DDBJ whole genome shotgun (WGS) entry which is preliminary data.</text>
</comment>
<name>A0ABN1EAT2_9PROT</name>
<protein>
    <recommendedName>
        <fullName evidence="3">Class I SAM-dependent methyltransferase</fullName>
    </recommendedName>
</protein>
<evidence type="ECO:0000313" key="2">
    <source>
        <dbReference type="Proteomes" id="UP001499951"/>
    </source>
</evidence>
<reference evidence="1 2" key="1">
    <citation type="journal article" date="2019" name="Int. J. Syst. Evol. Microbiol.">
        <title>The Global Catalogue of Microorganisms (GCM) 10K type strain sequencing project: providing services to taxonomists for standard genome sequencing and annotation.</title>
        <authorList>
            <consortium name="The Broad Institute Genomics Platform"/>
            <consortium name="The Broad Institute Genome Sequencing Center for Infectious Disease"/>
            <person name="Wu L."/>
            <person name="Ma J."/>
        </authorList>
    </citation>
    <scope>NUCLEOTIDE SEQUENCE [LARGE SCALE GENOMIC DNA]</scope>
    <source>
        <strain evidence="1 2">JCM 15089</strain>
    </source>
</reference>
<dbReference type="Gene3D" id="3.40.50.150">
    <property type="entry name" value="Vaccinia Virus protein VP39"/>
    <property type="match status" value="1"/>
</dbReference>
<accession>A0ABN1EAT2</accession>
<evidence type="ECO:0008006" key="3">
    <source>
        <dbReference type="Google" id="ProtNLM"/>
    </source>
</evidence>